<dbReference type="Pfam" id="PF00271">
    <property type="entry name" value="Helicase_C"/>
    <property type="match status" value="1"/>
</dbReference>
<evidence type="ECO:0000313" key="11">
    <source>
        <dbReference type="Proteomes" id="UP000325313"/>
    </source>
</evidence>
<dbReference type="AlphaFoldDB" id="A0A5B0S3M3"/>
<feature type="region of interest" description="Disordered" evidence="7">
    <location>
        <begin position="709"/>
        <end position="747"/>
    </location>
</feature>
<sequence>MDNTSCDPPENQRIRVSLPESILRFDEDHLRAHITEKTQNTYQQEPKVQQVEAVSSLVKGQNTFVLAGTGFGKSRISKIFLRLFDKKEKATVLFLNPLDGLGDNQVCIVHQFKLEIVNSVLSGAFDFVYLSPEVFLNNGLFKEVYYNEEFQDRLALIVIDKAQMVYSWGLVESGKSKRSSAHKQTEDCSIFRPSYGDMGGQLSATEGVPILLLSATCRPVAVKGILKCLKITEDNITFVQGELTRPEIRILRVVMTRLLKSAWDLLPIIEKPETSDDKVAPTLIYSGTRKATFQVMKIVNKARLTPGAEYNPSSSMIQRYHSNTADLAKINSIKAFTEKKFPHLSCTMALGLGQNWKRVQKVIHMGCGDPSNICQMMGRCGRDGRPGLAVLFMEKNRRNGKNLIDDFTSIKERSDAVRMDALAMTLVCLRIAFSCDNLKGHIPMSKDDIRYLEEEQRKIEEGFPKCQCSNCLPEEATQLYKNMHKLTLDNFSDAIVDPELLPSTNYVPFDGLSRRRGPHKKELPVVLLEFAGSLVEQFETFFWETFPEAALFLPHDLFNLKQAKNIARHLPEINSSDDILVDIGGGSVEGQVEFIYECVVKFCQGKNFHNHVVDEGEKRKQTEIDKKAKRQKVRSKANGKIDEQIEEERTRLAEKHATAEVEKARKLVAAEKRRNKTIKRKEIAERDKEEKKRKWEQDKVYLEGYKQLARESSASKNPSVPKTAPKVKPKPRKVVSEAPSASNVVQQ</sequence>
<dbReference type="PANTHER" id="PTHR13710">
    <property type="entry name" value="DNA HELICASE RECQ FAMILY MEMBER"/>
    <property type="match status" value="1"/>
</dbReference>
<gene>
    <name evidence="10" type="ORF">PGTUg99_011741</name>
</gene>
<organism evidence="10 11">
    <name type="scientific">Puccinia graminis f. sp. tritici</name>
    <dbReference type="NCBI Taxonomy" id="56615"/>
    <lineage>
        <taxon>Eukaryota</taxon>
        <taxon>Fungi</taxon>
        <taxon>Dikarya</taxon>
        <taxon>Basidiomycota</taxon>
        <taxon>Pucciniomycotina</taxon>
        <taxon>Pucciniomycetes</taxon>
        <taxon>Pucciniales</taxon>
        <taxon>Pucciniaceae</taxon>
        <taxon>Puccinia</taxon>
    </lineage>
</organism>
<protein>
    <recommendedName>
        <fullName evidence="5">DNA 3'-5' helicase</fullName>
        <ecNumber evidence="5">5.6.2.4</ecNumber>
    </recommendedName>
</protein>
<keyword evidence="6" id="KW-0175">Coiled coil</keyword>
<comment type="similarity">
    <text evidence="1">Belongs to the helicase family. RecQ subfamily.</text>
</comment>
<dbReference type="Proteomes" id="UP000325313">
    <property type="component" value="Unassembled WGS sequence"/>
</dbReference>
<dbReference type="SUPFAM" id="SSF52540">
    <property type="entry name" value="P-loop containing nucleoside triphosphate hydrolases"/>
    <property type="match status" value="1"/>
</dbReference>
<dbReference type="EMBL" id="VDEP01000079">
    <property type="protein sequence ID" value="KAA1132527.1"/>
    <property type="molecule type" value="Genomic_DNA"/>
</dbReference>
<feature type="region of interest" description="Disordered" evidence="7">
    <location>
        <begin position="616"/>
        <end position="642"/>
    </location>
</feature>
<evidence type="ECO:0000256" key="4">
    <source>
        <dbReference type="ARBA" id="ARBA00034617"/>
    </source>
</evidence>
<dbReference type="GO" id="GO:0005737">
    <property type="term" value="C:cytoplasm"/>
    <property type="evidence" value="ECO:0007669"/>
    <property type="project" value="TreeGrafter"/>
</dbReference>
<dbReference type="PROSITE" id="PS51192">
    <property type="entry name" value="HELICASE_ATP_BIND_1"/>
    <property type="match status" value="1"/>
</dbReference>
<dbReference type="PROSITE" id="PS51194">
    <property type="entry name" value="HELICASE_CTER"/>
    <property type="match status" value="1"/>
</dbReference>
<dbReference type="GO" id="GO:0009378">
    <property type="term" value="F:four-way junction helicase activity"/>
    <property type="evidence" value="ECO:0007669"/>
    <property type="project" value="TreeGrafter"/>
</dbReference>
<reference evidence="10 11" key="1">
    <citation type="submission" date="2019-05" db="EMBL/GenBank/DDBJ databases">
        <title>Emergence of the Ug99 lineage of the wheat stem rust pathogen through somatic hybridization.</title>
        <authorList>
            <person name="Li F."/>
            <person name="Upadhyaya N.M."/>
            <person name="Sperschneider J."/>
            <person name="Matny O."/>
            <person name="Nguyen-Phuc H."/>
            <person name="Mago R."/>
            <person name="Raley C."/>
            <person name="Miller M.E."/>
            <person name="Silverstein K.A.T."/>
            <person name="Henningsen E."/>
            <person name="Hirsch C.D."/>
            <person name="Visser B."/>
            <person name="Pretorius Z.A."/>
            <person name="Steffenson B.J."/>
            <person name="Schwessinger B."/>
            <person name="Dodds P.N."/>
            <person name="Figueroa M."/>
        </authorList>
    </citation>
    <scope>NUCLEOTIDE SEQUENCE [LARGE SCALE GENOMIC DNA]</scope>
    <source>
        <strain evidence="10 11">Ug99</strain>
    </source>
</reference>
<evidence type="ECO:0000256" key="7">
    <source>
        <dbReference type="SAM" id="MobiDB-lite"/>
    </source>
</evidence>
<feature type="domain" description="Helicase ATP-binding" evidence="8">
    <location>
        <begin position="54"/>
        <end position="235"/>
    </location>
</feature>
<dbReference type="Gene3D" id="3.40.50.300">
    <property type="entry name" value="P-loop containing nucleotide triphosphate hydrolases"/>
    <property type="match status" value="2"/>
</dbReference>
<proteinExistence type="inferred from homology"/>
<name>A0A5B0S3M3_PUCGR</name>
<evidence type="ECO:0000313" key="10">
    <source>
        <dbReference type="EMBL" id="KAA1132527.1"/>
    </source>
</evidence>
<evidence type="ECO:0000256" key="3">
    <source>
        <dbReference type="ARBA" id="ARBA00023235"/>
    </source>
</evidence>
<feature type="compositionally biased region" description="Basic and acidic residues" evidence="7">
    <location>
        <begin position="616"/>
        <end position="626"/>
    </location>
</feature>
<keyword evidence="3" id="KW-0413">Isomerase</keyword>
<comment type="caution">
    <text evidence="10">The sequence shown here is derived from an EMBL/GenBank/DDBJ whole genome shotgun (WGS) entry which is preliminary data.</text>
</comment>
<dbReference type="GO" id="GO:0003677">
    <property type="term" value="F:DNA binding"/>
    <property type="evidence" value="ECO:0007669"/>
    <property type="project" value="UniProtKB-KW"/>
</dbReference>
<dbReference type="PANTHER" id="PTHR13710:SF105">
    <property type="entry name" value="ATP-DEPENDENT DNA HELICASE Q1"/>
    <property type="match status" value="1"/>
</dbReference>
<dbReference type="GO" id="GO:0000724">
    <property type="term" value="P:double-strand break repair via homologous recombination"/>
    <property type="evidence" value="ECO:0007669"/>
    <property type="project" value="TreeGrafter"/>
</dbReference>
<comment type="catalytic activity">
    <reaction evidence="4">
        <text>Couples ATP hydrolysis with the unwinding of duplex DNA by translocating in the 3'-5' direction.</text>
        <dbReference type="EC" id="5.6.2.4"/>
    </reaction>
</comment>
<evidence type="ECO:0000256" key="1">
    <source>
        <dbReference type="ARBA" id="ARBA00005446"/>
    </source>
</evidence>
<evidence type="ECO:0000256" key="6">
    <source>
        <dbReference type="SAM" id="Coils"/>
    </source>
</evidence>
<dbReference type="InterPro" id="IPR014001">
    <property type="entry name" value="Helicase_ATP-bd"/>
</dbReference>
<feature type="coiled-coil region" evidence="6">
    <location>
        <begin position="661"/>
        <end position="698"/>
    </location>
</feature>
<dbReference type="InterPro" id="IPR027417">
    <property type="entry name" value="P-loop_NTPase"/>
</dbReference>
<evidence type="ECO:0000259" key="8">
    <source>
        <dbReference type="PROSITE" id="PS51192"/>
    </source>
</evidence>
<dbReference type="GO" id="GO:0005694">
    <property type="term" value="C:chromosome"/>
    <property type="evidence" value="ECO:0007669"/>
    <property type="project" value="TreeGrafter"/>
</dbReference>
<evidence type="ECO:0000256" key="5">
    <source>
        <dbReference type="ARBA" id="ARBA00034808"/>
    </source>
</evidence>
<dbReference type="InterPro" id="IPR001650">
    <property type="entry name" value="Helicase_C-like"/>
</dbReference>
<accession>A0A5B0S3M3</accession>
<dbReference type="EC" id="5.6.2.4" evidence="5"/>
<feature type="compositionally biased region" description="Basic residues" evidence="7">
    <location>
        <begin position="627"/>
        <end position="637"/>
    </location>
</feature>
<keyword evidence="2" id="KW-0238">DNA-binding</keyword>
<feature type="domain" description="Helicase C-terminal" evidence="9">
    <location>
        <begin position="264"/>
        <end position="423"/>
    </location>
</feature>
<evidence type="ECO:0000259" key="9">
    <source>
        <dbReference type="PROSITE" id="PS51194"/>
    </source>
</evidence>
<evidence type="ECO:0000256" key="2">
    <source>
        <dbReference type="ARBA" id="ARBA00023125"/>
    </source>
</evidence>
<dbReference type="GO" id="GO:0043138">
    <property type="term" value="F:3'-5' DNA helicase activity"/>
    <property type="evidence" value="ECO:0007669"/>
    <property type="project" value="UniProtKB-EC"/>
</dbReference>